<proteinExistence type="predicted"/>
<keyword evidence="3" id="KW-1185">Reference proteome</keyword>
<gene>
    <name evidence="2" type="ORF">CCAM_LOCUS14779</name>
</gene>
<dbReference type="EMBL" id="OOIL02001128">
    <property type="protein sequence ID" value="VFQ73003.1"/>
    <property type="molecule type" value="Genomic_DNA"/>
</dbReference>
<evidence type="ECO:0000313" key="3">
    <source>
        <dbReference type="Proteomes" id="UP000595140"/>
    </source>
</evidence>
<sequence>MLVEELTLGNQKEKEEDNWDFGTHSEDGKIDEVIDCTDLKSKPNSLFITKSLLTMQRPCYILFVKLLASLSTKLLSQRCVLSQKLLKIKRQTNSGKITLCL</sequence>
<name>A0A484L9N2_9ASTE</name>
<feature type="region of interest" description="Disordered" evidence="1">
    <location>
        <begin position="1"/>
        <end position="21"/>
    </location>
</feature>
<protein>
    <submittedName>
        <fullName evidence="2">Uncharacterized protein</fullName>
    </submittedName>
</protein>
<dbReference type="Proteomes" id="UP000595140">
    <property type="component" value="Unassembled WGS sequence"/>
</dbReference>
<evidence type="ECO:0000313" key="2">
    <source>
        <dbReference type="EMBL" id="VFQ73003.1"/>
    </source>
</evidence>
<evidence type="ECO:0000256" key="1">
    <source>
        <dbReference type="SAM" id="MobiDB-lite"/>
    </source>
</evidence>
<dbReference type="AlphaFoldDB" id="A0A484L9N2"/>
<organism evidence="2 3">
    <name type="scientific">Cuscuta campestris</name>
    <dbReference type="NCBI Taxonomy" id="132261"/>
    <lineage>
        <taxon>Eukaryota</taxon>
        <taxon>Viridiplantae</taxon>
        <taxon>Streptophyta</taxon>
        <taxon>Embryophyta</taxon>
        <taxon>Tracheophyta</taxon>
        <taxon>Spermatophyta</taxon>
        <taxon>Magnoliopsida</taxon>
        <taxon>eudicotyledons</taxon>
        <taxon>Gunneridae</taxon>
        <taxon>Pentapetalae</taxon>
        <taxon>asterids</taxon>
        <taxon>lamiids</taxon>
        <taxon>Solanales</taxon>
        <taxon>Convolvulaceae</taxon>
        <taxon>Cuscuteae</taxon>
        <taxon>Cuscuta</taxon>
        <taxon>Cuscuta subgen. Grammica</taxon>
        <taxon>Cuscuta sect. Cleistogrammica</taxon>
    </lineage>
</organism>
<accession>A0A484L9N2</accession>
<reference evidence="2 3" key="1">
    <citation type="submission" date="2018-04" db="EMBL/GenBank/DDBJ databases">
        <authorList>
            <person name="Vogel A."/>
        </authorList>
    </citation>
    <scope>NUCLEOTIDE SEQUENCE [LARGE SCALE GENOMIC DNA]</scope>
</reference>